<dbReference type="STRING" id="1538553.JT25_009345"/>
<dbReference type="OrthoDB" id="9787530at2"/>
<keyword evidence="3" id="KW-1185">Reference proteome</keyword>
<protein>
    <recommendedName>
        <fullName evidence="4">Cobalamin ABC transporter</fullName>
    </recommendedName>
</protein>
<dbReference type="KEGG" id="mdn:JT25_009345"/>
<reference evidence="2 3" key="1">
    <citation type="journal article" date="2015" name="Environ. Microbiol.">
        <title>Methane oxidation coupled to nitrate reduction under hypoxia by the Gammaproteobacterium Methylomonas denitrificans, sp. nov. type strain FJG1.</title>
        <authorList>
            <person name="Kits K.D."/>
            <person name="Klotz M.G."/>
            <person name="Stein L.Y."/>
        </authorList>
    </citation>
    <scope>NUCLEOTIDE SEQUENCE [LARGE SCALE GENOMIC DNA]</scope>
    <source>
        <strain evidence="2 3">FJG1</strain>
    </source>
</reference>
<keyword evidence="1" id="KW-0472">Membrane</keyword>
<evidence type="ECO:0000313" key="2">
    <source>
        <dbReference type="EMBL" id="AMK76692.1"/>
    </source>
</evidence>
<accession>A0A126T3R2</accession>
<evidence type="ECO:0008006" key="4">
    <source>
        <dbReference type="Google" id="ProtNLM"/>
    </source>
</evidence>
<dbReference type="Proteomes" id="UP000030512">
    <property type="component" value="Chromosome"/>
</dbReference>
<feature type="transmembrane region" description="Helical" evidence="1">
    <location>
        <begin position="157"/>
        <end position="178"/>
    </location>
</feature>
<evidence type="ECO:0000313" key="3">
    <source>
        <dbReference type="Proteomes" id="UP000030512"/>
    </source>
</evidence>
<dbReference type="EMBL" id="CP014476">
    <property type="protein sequence ID" value="AMK76692.1"/>
    <property type="molecule type" value="Genomic_DNA"/>
</dbReference>
<dbReference type="RefSeq" id="WP_062328357.1">
    <property type="nucleotide sequence ID" value="NZ_CP014476.1"/>
</dbReference>
<proteinExistence type="predicted"/>
<evidence type="ECO:0000256" key="1">
    <source>
        <dbReference type="SAM" id="Phobius"/>
    </source>
</evidence>
<feature type="transmembrane region" description="Helical" evidence="1">
    <location>
        <begin position="116"/>
        <end position="137"/>
    </location>
</feature>
<sequence>MSLNQTLAVKPGAVALMALMAATRFHHFGTPFALPDASLAVFFFAGLWLGGRYLFALLLMEAALIDYLAITKLGVSDFCVSKAYVFLIGSYGAMWLGGKWCRQFTVLSVATAAQRLMALVAATSIAFLFSNGSFYWLSGRYPNGSFAQYIERVAMYYPPYLTSTLIYGVVIFALVSAVKSLLGAKATREAI</sequence>
<feature type="transmembrane region" description="Helical" evidence="1">
    <location>
        <begin position="75"/>
        <end position="96"/>
    </location>
</feature>
<organism evidence="2 3">
    <name type="scientific">Methylomonas denitrificans</name>
    <dbReference type="NCBI Taxonomy" id="1538553"/>
    <lineage>
        <taxon>Bacteria</taxon>
        <taxon>Pseudomonadati</taxon>
        <taxon>Pseudomonadota</taxon>
        <taxon>Gammaproteobacteria</taxon>
        <taxon>Methylococcales</taxon>
        <taxon>Methylococcaceae</taxon>
        <taxon>Methylomonas</taxon>
    </lineage>
</organism>
<name>A0A126T3R2_9GAMM</name>
<keyword evidence="1" id="KW-0812">Transmembrane</keyword>
<keyword evidence="1" id="KW-1133">Transmembrane helix</keyword>
<feature type="transmembrane region" description="Helical" evidence="1">
    <location>
        <begin position="37"/>
        <end position="55"/>
    </location>
</feature>
<gene>
    <name evidence="2" type="ORF">JT25_009345</name>
</gene>
<dbReference type="AlphaFoldDB" id="A0A126T3R2"/>